<comment type="caution">
    <text evidence="1">The sequence shown here is derived from an EMBL/GenBank/DDBJ whole genome shotgun (WGS) entry which is preliminary data.</text>
</comment>
<name>A0AAX3J2P6_9GAMM</name>
<evidence type="ECO:0000313" key="2">
    <source>
        <dbReference type="Proteomes" id="UP000433737"/>
    </source>
</evidence>
<reference evidence="1 2" key="1">
    <citation type="submission" date="2019-10" db="EMBL/GenBank/DDBJ databases">
        <authorList>
            <person name="Karimi E."/>
        </authorList>
    </citation>
    <scope>NUCLEOTIDE SEQUENCE [LARGE SCALE GENOMIC DNA]</scope>
    <source>
        <strain evidence="1">Pantoea sp. 111</strain>
    </source>
</reference>
<proteinExistence type="predicted"/>
<protein>
    <submittedName>
        <fullName evidence="1">Uncharacterized protein</fullName>
    </submittedName>
</protein>
<organism evidence="1 2">
    <name type="scientific">Pantoea brenneri</name>
    <dbReference type="NCBI Taxonomy" id="472694"/>
    <lineage>
        <taxon>Bacteria</taxon>
        <taxon>Pseudomonadati</taxon>
        <taxon>Pseudomonadota</taxon>
        <taxon>Gammaproteobacteria</taxon>
        <taxon>Enterobacterales</taxon>
        <taxon>Erwiniaceae</taxon>
        <taxon>Pantoea</taxon>
    </lineage>
</organism>
<gene>
    <name evidence="1" type="ORF">PANT111_130373</name>
</gene>
<sequence length="55" mass="6528">MSGNESKYNVANENNSLVWKYDIFLSVIWRDDDQPKIIAGRYAVKTRDYPTIVWF</sequence>
<dbReference type="AlphaFoldDB" id="A0AAX3J2P6"/>
<dbReference type="Proteomes" id="UP000433737">
    <property type="component" value="Unassembled WGS sequence"/>
</dbReference>
<dbReference type="EMBL" id="CABWMH010000005">
    <property type="protein sequence ID" value="VXB33520.1"/>
    <property type="molecule type" value="Genomic_DNA"/>
</dbReference>
<accession>A0AAX3J2P6</accession>
<evidence type="ECO:0000313" key="1">
    <source>
        <dbReference type="EMBL" id="VXB33520.1"/>
    </source>
</evidence>